<name>A0A6H9YM71_9ACTN</name>
<protein>
    <submittedName>
        <fullName evidence="4">PucR family transcriptional regulator</fullName>
    </submittedName>
</protein>
<evidence type="ECO:0000259" key="2">
    <source>
        <dbReference type="Pfam" id="PF13556"/>
    </source>
</evidence>
<dbReference type="InterPro" id="IPR051448">
    <property type="entry name" value="CdaR-like_regulators"/>
</dbReference>
<dbReference type="Pfam" id="PF14361">
    <property type="entry name" value="RsbRD_N"/>
    <property type="match status" value="1"/>
</dbReference>
<dbReference type="EMBL" id="WBMT01000022">
    <property type="protein sequence ID" value="KAB2342440.1"/>
    <property type="molecule type" value="Genomic_DNA"/>
</dbReference>
<dbReference type="Pfam" id="PF13556">
    <property type="entry name" value="HTH_30"/>
    <property type="match status" value="1"/>
</dbReference>
<accession>A0A6H9YM71</accession>
<dbReference type="AlphaFoldDB" id="A0A6H9YM71"/>
<dbReference type="OrthoDB" id="3196285at2"/>
<dbReference type="PANTHER" id="PTHR33744:SF1">
    <property type="entry name" value="DNA-BINDING TRANSCRIPTIONAL ACTIVATOR ADER"/>
    <property type="match status" value="1"/>
</dbReference>
<feature type="domain" description="PucR C-terminal helix-turn-helix" evidence="2">
    <location>
        <begin position="346"/>
        <end position="404"/>
    </location>
</feature>
<dbReference type="InterPro" id="IPR025736">
    <property type="entry name" value="PucR_C-HTH_dom"/>
</dbReference>
<dbReference type="InterPro" id="IPR042070">
    <property type="entry name" value="PucR_C-HTH_sf"/>
</dbReference>
<evidence type="ECO:0000313" key="4">
    <source>
        <dbReference type="EMBL" id="KAB2342440.1"/>
    </source>
</evidence>
<evidence type="ECO:0000256" key="1">
    <source>
        <dbReference type="SAM" id="MobiDB-lite"/>
    </source>
</evidence>
<keyword evidence="5" id="KW-1185">Reference proteome</keyword>
<evidence type="ECO:0000313" key="5">
    <source>
        <dbReference type="Proteomes" id="UP000468735"/>
    </source>
</evidence>
<dbReference type="Gene3D" id="1.10.10.2840">
    <property type="entry name" value="PucR C-terminal helix-turn-helix domain"/>
    <property type="match status" value="1"/>
</dbReference>
<proteinExistence type="predicted"/>
<reference evidence="4 5" key="1">
    <citation type="submission" date="2019-09" db="EMBL/GenBank/DDBJ databases">
        <title>Actinomadura physcomitrii sp. nov., a novel actinomycete isolated from moss [Physcomitrium sphaericum (Ludw) Fuernr].</title>
        <authorList>
            <person name="Zhuang X."/>
            <person name="Liu C."/>
        </authorList>
    </citation>
    <scope>NUCLEOTIDE SEQUENCE [LARGE SCALE GENOMIC DNA]</scope>
    <source>
        <strain evidence="4 5">HMC1</strain>
    </source>
</reference>
<feature type="compositionally biased region" description="Polar residues" evidence="1">
    <location>
        <begin position="1"/>
        <end position="13"/>
    </location>
</feature>
<feature type="region of interest" description="Disordered" evidence="1">
    <location>
        <begin position="1"/>
        <end position="28"/>
    </location>
</feature>
<dbReference type="InterPro" id="IPR025751">
    <property type="entry name" value="RsbRD_N_dom"/>
</dbReference>
<comment type="caution">
    <text evidence="4">The sequence shown here is derived from an EMBL/GenBank/DDBJ whole genome shotgun (WGS) entry which is preliminary data.</text>
</comment>
<dbReference type="Proteomes" id="UP000468735">
    <property type="component" value="Unassembled WGS sequence"/>
</dbReference>
<evidence type="ECO:0000259" key="3">
    <source>
        <dbReference type="Pfam" id="PF14361"/>
    </source>
</evidence>
<gene>
    <name evidence="4" type="ORF">F8566_38495</name>
</gene>
<sequence length="413" mass="44851">MPTGRTDATSLQRPVTAPASREESAVHRERGLRALRGRLPELTEVVVSSLRASEPAYRHGGIPPQEPPLWIGRSIDLALDAFRMSPEERIGTLDWPRRLGERRARQGVPMQALLRAYHIGGKVICDAFTQWGFEEGLAPAHSISLIDDAWDVVDRHSSAALEALRTTEAELPGRQVTAALLDALLNGETDRATAAVVARAFALPEEGRYAVVVQRPADGPAAPLDPMELPVRVHGVRMIWRMHGESAIGVAVLGELSAAALGAALPTRGGRRTGVSVAVEGLTELGRARQLAELAARTLSNGHGLATLDDRLSATMLTVRPDLARELELRVLAPVLALDQPSRDLLLDTLAAWLEAEGSATRAAESLYCHRNTVLNRLRRLELLTKRSLDNPKDLVEVTLALEAFNLRSGSRR</sequence>
<feature type="domain" description="RsbT co-antagonist protein RsbRD N-terminal" evidence="3">
    <location>
        <begin position="40"/>
        <end position="176"/>
    </location>
</feature>
<dbReference type="PANTHER" id="PTHR33744">
    <property type="entry name" value="CARBOHYDRATE DIACID REGULATOR"/>
    <property type="match status" value="1"/>
</dbReference>
<organism evidence="4 5">
    <name type="scientific">Actinomadura rudentiformis</name>
    <dbReference type="NCBI Taxonomy" id="359158"/>
    <lineage>
        <taxon>Bacteria</taxon>
        <taxon>Bacillati</taxon>
        <taxon>Actinomycetota</taxon>
        <taxon>Actinomycetes</taxon>
        <taxon>Streptosporangiales</taxon>
        <taxon>Thermomonosporaceae</taxon>
        <taxon>Actinomadura</taxon>
    </lineage>
</organism>